<accession>A0A3E3DZ22</accession>
<feature type="transmembrane region" description="Helical" evidence="10">
    <location>
        <begin position="181"/>
        <end position="202"/>
    </location>
</feature>
<evidence type="ECO:0000256" key="8">
    <source>
        <dbReference type="ARBA" id="ARBA00023136"/>
    </source>
</evidence>
<feature type="transmembrane region" description="Helical" evidence="10">
    <location>
        <begin position="152"/>
        <end position="169"/>
    </location>
</feature>
<feature type="transmembrane region" description="Helical" evidence="10">
    <location>
        <begin position="330"/>
        <end position="354"/>
    </location>
</feature>
<dbReference type="EMBL" id="QUSM01000003">
    <property type="protein sequence ID" value="RGD74522.1"/>
    <property type="molecule type" value="Genomic_DNA"/>
</dbReference>
<feature type="transmembrane region" description="Helical" evidence="10">
    <location>
        <begin position="65"/>
        <end position="88"/>
    </location>
</feature>
<comment type="similarity">
    <text evidence="2">Belongs to the multi antimicrobial extrusion (MATE) (TC 2.A.66.1) family. MepA subfamily.</text>
</comment>
<sequence length="465" mass="50221">MENELENELDNKDDNNEDKQYIKMTETKISKLITSLAVPTIVSMLVTSVYNMADTYFVSKLGTSASGAVGIVFSLMAIIQAIGFTLGMGSGSLISRLLGAKRDEKANEVGSTGFFLAVLAGILLAVFGLIFIDPLMKVLGSTDTILPYAKGYAGYILFGAPIMMASFVMNNILRAEGKADLAMIGIGTGGILNIILDPIFIFTFDLGISGAAIATILSQLISFFILLSHFLSKRSEVKLHIRNFTREFETCSMIIKTGLPSLARQGLASIATVMLNVAAAGYGDAAVAAMSIVGKIFMFIFSIMIGFGQGYQPVLGFNYGAKRYDRVKQAFTFTLKTGMIVMTVFAVFAFIFAPQLIKAFIADDMKVIKIGTEAFRFQCAIIPIVPLGVIANMTFQSIGKSFTATILSSLRQGIFFIPLILILPNIFGVVGVEMTQTVADLCTFFVCLPFMINFVKDIGSKTVGN</sequence>
<feature type="transmembrane region" description="Helical" evidence="10">
    <location>
        <begin position="374"/>
        <end position="393"/>
    </location>
</feature>
<dbReference type="PIRSF" id="PIRSF006603">
    <property type="entry name" value="DinF"/>
    <property type="match status" value="1"/>
</dbReference>
<keyword evidence="7 10" id="KW-1133">Transmembrane helix</keyword>
<keyword evidence="6 10" id="KW-0812">Transmembrane</keyword>
<comment type="caution">
    <text evidence="11">The sequence shown here is derived from an EMBL/GenBank/DDBJ whole genome shotgun (WGS) entry which is preliminary data.</text>
</comment>
<dbReference type="InterPro" id="IPR051327">
    <property type="entry name" value="MATE_MepA_subfamily"/>
</dbReference>
<dbReference type="RefSeq" id="WP_117532226.1">
    <property type="nucleotide sequence ID" value="NZ_CAUFKS010000077.1"/>
</dbReference>
<dbReference type="AlphaFoldDB" id="A0A3E3DZ22"/>
<evidence type="ECO:0000313" key="11">
    <source>
        <dbReference type="EMBL" id="RGD74522.1"/>
    </source>
</evidence>
<reference evidence="11 12" key="1">
    <citation type="submission" date="2018-08" db="EMBL/GenBank/DDBJ databases">
        <title>A genome reference for cultivated species of the human gut microbiota.</title>
        <authorList>
            <person name="Zou Y."/>
            <person name="Xue W."/>
            <person name="Luo G."/>
        </authorList>
    </citation>
    <scope>NUCLEOTIDE SEQUENCE [LARGE SCALE GENOMIC DNA]</scope>
    <source>
        <strain evidence="11 12">AM25-6</strain>
    </source>
</reference>
<evidence type="ECO:0000256" key="6">
    <source>
        <dbReference type="ARBA" id="ARBA00022692"/>
    </source>
</evidence>
<evidence type="ECO:0000256" key="1">
    <source>
        <dbReference type="ARBA" id="ARBA00004651"/>
    </source>
</evidence>
<dbReference type="PANTHER" id="PTHR43823">
    <property type="entry name" value="SPORULATION PROTEIN YKVU"/>
    <property type="match status" value="1"/>
</dbReference>
<name>A0A3E3DZ22_9FIRM</name>
<evidence type="ECO:0000256" key="10">
    <source>
        <dbReference type="SAM" id="Phobius"/>
    </source>
</evidence>
<organism evidence="11 12">
    <name type="scientific">Anaerofustis stercorihominis</name>
    <dbReference type="NCBI Taxonomy" id="214853"/>
    <lineage>
        <taxon>Bacteria</taxon>
        <taxon>Bacillati</taxon>
        <taxon>Bacillota</taxon>
        <taxon>Clostridia</taxon>
        <taxon>Eubacteriales</taxon>
        <taxon>Eubacteriaceae</taxon>
        <taxon>Anaerofustis</taxon>
    </lineage>
</organism>
<protein>
    <recommendedName>
        <fullName evidence="3">Multidrug export protein MepA</fullName>
    </recommendedName>
</protein>
<dbReference type="GO" id="GO:0005886">
    <property type="term" value="C:plasma membrane"/>
    <property type="evidence" value="ECO:0007669"/>
    <property type="project" value="UniProtKB-SubCell"/>
</dbReference>
<evidence type="ECO:0000256" key="3">
    <source>
        <dbReference type="ARBA" id="ARBA00022106"/>
    </source>
</evidence>
<evidence type="ECO:0000313" key="12">
    <source>
        <dbReference type="Proteomes" id="UP000261212"/>
    </source>
</evidence>
<dbReference type="NCBIfam" id="TIGR00797">
    <property type="entry name" value="matE"/>
    <property type="match status" value="1"/>
</dbReference>
<feature type="transmembrane region" description="Helical" evidence="10">
    <location>
        <begin position="32"/>
        <end position="53"/>
    </location>
</feature>
<evidence type="ECO:0000256" key="2">
    <source>
        <dbReference type="ARBA" id="ARBA00008417"/>
    </source>
</evidence>
<dbReference type="Pfam" id="PF01554">
    <property type="entry name" value="MatE"/>
    <property type="match status" value="2"/>
</dbReference>
<evidence type="ECO:0000256" key="9">
    <source>
        <dbReference type="ARBA" id="ARBA00023251"/>
    </source>
</evidence>
<evidence type="ECO:0000256" key="4">
    <source>
        <dbReference type="ARBA" id="ARBA00022448"/>
    </source>
</evidence>
<keyword evidence="9" id="KW-0046">Antibiotic resistance</keyword>
<feature type="transmembrane region" description="Helical" evidence="10">
    <location>
        <begin position="414"/>
        <end position="432"/>
    </location>
</feature>
<feature type="transmembrane region" description="Helical" evidence="10">
    <location>
        <begin position="288"/>
        <end position="309"/>
    </location>
</feature>
<evidence type="ECO:0000256" key="5">
    <source>
        <dbReference type="ARBA" id="ARBA00022475"/>
    </source>
</evidence>
<dbReference type="InterPro" id="IPR002528">
    <property type="entry name" value="MATE_fam"/>
</dbReference>
<dbReference type="Proteomes" id="UP000261212">
    <property type="component" value="Unassembled WGS sequence"/>
</dbReference>
<evidence type="ECO:0000256" key="7">
    <source>
        <dbReference type="ARBA" id="ARBA00022989"/>
    </source>
</evidence>
<dbReference type="GO" id="GO:0042910">
    <property type="term" value="F:xenobiotic transmembrane transporter activity"/>
    <property type="evidence" value="ECO:0007669"/>
    <property type="project" value="InterPro"/>
</dbReference>
<dbReference type="GO" id="GO:0015297">
    <property type="term" value="F:antiporter activity"/>
    <property type="evidence" value="ECO:0007669"/>
    <property type="project" value="InterPro"/>
</dbReference>
<dbReference type="InterPro" id="IPR045070">
    <property type="entry name" value="MATE_MepA-like"/>
</dbReference>
<dbReference type="GO" id="GO:0046677">
    <property type="term" value="P:response to antibiotic"/>
    <property type="evidence" value="ECO:0007669"/>
    <property type="project" value="UniProtKB-KW"/>
</dbReference>
<keyword evidence="5" id="KW-1003">Cell membrane</keyword>
<keyword evidence="4" id="KW-0813">Transport</keyword>
<feature type="transmembrane region" description="Helical" evidence="10">
    <location>
        <begin position="109"/>
        <end position="132"/>
    </location>
</feature>
<gene>
    <name evidence="11" type="ORF">DW687_07125</name>
</gene>
<feature type="transmembrane region" description="Helical" evidence="10">
    <location>
        <begin position="208"/>
        <end position="232"/>
    </location>
</feature>
<dbReference type="PANTHER" id="PTHR43823:SF3">
    <property type="entry name" value="MULTIDRUG EXPORT PROTEIN MEPA"/>
    <property type="match status" value="1"/>
</dbReference>
<keyword evidence="8 10" id="KW-0472">Membrane</keyword>
<dbReference type="InterPro" id="IPR048279">
    <property type="entry name" value="MdtK-like"/>
</dbReference>
<dbReference type="CDD" id="cd13143">
    <property type="entry name" value="MATE_MepA_like"/>
    <property type="match status" value="1"/>
</dbReference>
<comment type="subcellular location">
    <subcellularLocation>
        <location evidence="1">Cell membrane</location>
        <topology evidence="1">Multi-pass membrane protein</topology>
    </subcellularLocation>
</comment>
<proteinExistence type="inferred from homology"/>